<protein>
    <submittedName>
        <fullName evidence="1">Uncharacterized protein</fullName>
    </submittedName>
</protein>
<organism evidence="1 2">
    <name type="scientific">Toxoplasma gondii RUB</name>
    <dbReference type="NCBI Taxonomy" id="935652"/>
    <lineage>
        <taxon>Eukaryota</taxon>
        <taxon>Sar</taxon>
        <taxon>Alveolata</taxon>
        <taxon>Apicomplexa</taxon>
        <taxon>Conoidasida</taxon>
        <taxon>Coccidia</taxon>
        <taxon>Eucoccidiorida</taxon>
        <taxon>Eimeriorina</taxon>
        <taxon>Sarcocystidae</taxon>
        <taxon>Toxoplasma</taxon>
    </lineage>
</organism>
<reference evidence="1 2" key="1">
    <citation type="submission" date="2014-05" db="EMBL/GenBank/DDBJ databases">
        <authorList>
            <person name="Sibley D."/>
            <person name="Venepally P."/>
            <person name="Karamycheva S."/>
            <person name="Hadjithomas M."/>
            <person name="Khan A."/>
            <person name="Brunk B."/>
            <person name="Roos D."/>
            <person name="Caler E."/>
            <person name="Lorenzi H."/>
        </authorList>
    </citation>
    <scope>NUCLEOTIDE SEQUENCE [LARGE SCALE GENOMIC DNA]</scope>
    <source>
        <strain evidence="1 2">RUB</strain>
    </source>
</reference>
<dbReference type="VEuPathDB" id="ToxoDB:TGRUB_248490B"/>
<name>A0A086M696_TOXGO</name>
<dbReference type="Proteomes" id="UP000028834">
    <property type="component" value="Unassembled WGS sequence"/>
</dbReference>
<accession>A0A086M696</accession>
<feature type="non-terminal residue" evidence="1">
    <location>
        <position position="1"/>
    </location>
</feature>
<sequence length="41" mass="4646">SVVRCIENGACIPSRELQSRLEQVVGVPLTRRKKRAGNRRL</sequence>
<evidence type="ECO:0000313" key="1">
    <source>
        <dbReference type="EMBL" id="KFG64414.1"/>
    </source>
</evidence>
<gene>
    <name evidence="1" type="ORF">TGRUB_248490B</name>
</gene>
<dbReference type="EMBL" id="AFYV02000638">
    <property type="protein sequence ID" value="KFG64414.1"/>
    <property type="molecule type" value="Genomic_DNA"/>
</dbReference>
<dbReference type="AlphaFoldDB" id="A0A086M696"/>
<evidence type="ECO:0000313" key="2">
    <source>
        <dbReference type="Proteomes" id="UP000028834"/>
    </source>
</evidence>
<comment type="caution">
    <text evidence="1">The sequence shown here is derived from an EMBL/GenBank/DDBJ whole genome shotgun (WGS) entry which is preliminary data.</text>
</comment>
<proteinExistence type="predicted"/>